<reference evidence="2 3" key="1">
    <citation type="submission" date="2019-04" db="EMBL/GenBank/DDBJ databases">
        <title>Annotation for the trematode Fasciola gigantica.</title>
        <authorList>
            <person name="Choi Y.-J."/>
        </authorList>
    </citation>
    <scope>NUCLEOTIDE SEQUENCE [LARGE SCALE GENOMIC DNA]</scope>
    <source>
        <strain evidence="2">Uganda_cow_1</strain>
    </source>
</reference>
<dbReference type="Proteomes" id="UP000316759">
    <property type="component" value="Unassembled WGS sequence"/>
</dbReference>
<feature type="compositionally biased region" description="Polar residues" evidence="1">
    <location>
        <begin position="60"/>
        <end position="71"/>
    </location>
</feature>
<dbReference type="OrthoDB" id="6271746at2759"/>
<gene>
    <name evidence="2" type="ORF">FGIG_12652</name>
</gene>
<protein>
    <submittedName>
        <fullName evidence="2">Jumonji domain-containing protein 2</fullName>
    </submittedName>
</protein>
<feature type="compositionally biased region" description="Polar residues" evidence="1">
    <location>
        <begin position="149"/>
        <end position="168"/>
    </location>
</feature>
<keyword evidence="3" id="KW-1185">Reference proteome</keyword>
<feature type="region of interest" description="Disordered" evidence="1">
    <location>
        <begin position="45"/>
        <end position="98"/>
    </location>
</feature>
<evidence type="ECO:0000313" key="3">
    <source>
        <dbReference type="Proteomes" id="UP000316759"/>
    </source>
</evidence>
<evidence type="ECO:0000313" key="2">
    <source>
        <dbReference type="EMBL" id="TPP61860.1"/>
    </source>
</evidence>
<dbReference type="EMBL" id="SUNJ01007603">
    <property type="protein sequence ID" value="TPP61860.1"/>
    <property type="molecule type" value="Genomic_DNA"/>
</dbReference>
<proteinExistence type="predicted"/>
<feature type="region of interest" description="Disordered" evidence="1">
    <location>
        <begin position="122"/>
        <end position="168"/>
    </location>
</feature>
<name>A0A504YWB1_FASGI</name>
<comment type="caution">
    <text evidence="2">The sequence shown here is derived from an EMBL/GenBank/DDBJ whole genome shotgun (WGS) entry which is preliminary data.</text>
</comment>
<sequence>MNHCTGRPYWAHIVCALANPGCRFVDVPRRLAAVSVEAISAARSRRRCPTKRSKVESSDSEPGSRSLSVGNTTPDPCTRTPRRNASLDPGIAEAGPSTSNVRFLDALLSDAASEDLFPEVVKAPDSMSAPVLPLDSDQSSGSRKRRPSHSQMHTTPSSGGSCRMTLTD</sequence>
<organism evidence="2 3">
    <name type="scientific">Fasciola gigantica</name>
    <name type="common">Giant liver fluke</name>
    <dbReference type="NCBI Taxonomy" id="46835"/>
    <lineage>
        <taxon>Eukaryota</taxon>
        <taxon>Metazoa</taxon>
        <taxon>Spiralia</taxon>
        <taxon>Lophotrochozoa</taxon>
        <taxon>Platyhelminthes</taxon>
        <taxon>Trematoda</taxon>
        <taxon>Digenea</taxon>
        <taxon>Plagiorchiida</taxon>
        <taxon>Echinostomata</taxon>
        <taxon>Echinostomatoidea</taxon>
        <taxon>Fasciolidae</taxon>
        <taxon>Fasciola</taxon>
    </lineage>
</organism>
<accession>A0A504YWB1</accession>
<dbReference type="STRING" id="46835.A0A504YWB1"/>
<evidence type="ECO:0000256" key="1">
    <source>
        <dbReference type="SAM" id="MobiDB-lite"/>
    </source>
</evidence>
<dbReference type="AlphaFoldDB" id="A0A504YWB1"/>